<dbReference type="Pfam" id="PF00651">
    <property type="entry name" value="BTB"/>
    <property type="match status" value="1"/>
</dbReference>
<gene>
    <name evidence="3" type="ORF">Fcan01_21783</name>
</gene>
<keyword evidence="4" id="KW-1185">Reference proteome</keyword>
<dbReference type="SMART" id="SM00225">
    <property type="entry name" value="BTB"/>
    <property type="match status" value="1"/>
</dbReference>
<dbReference type="PANTHER" id="PTHR45774">
    <property type="entry name" value="BTB/POZ DOMAIN-CONTAINING"/>
    <property type="match status" value="1"/>
</dbReference>
<evidence type="ECO:0000256" key="1">
    <source>
        <dbReference type="SAM" id="MobiDB-lite"/>
    </source>
</evidence>
<evidence type="ECO:0000313" key="3">
    <source>
        <dbReference type="EMBL" id="OXA43529.1"/>
    </source>
</evidence>
<feature type="compositionally biased region" description="Pro residues" evidence="1">
    <location>
        <begin position="553"/>
        <end position="563"/>
    </location>
</feature>
<feature type="compositionally biased region" description="Polar residues" evidence="1">
    <location>
        <begin position="599"/>
        <end position="619"/>
    </location>
</feature>
<sequence length="1141" mass="128444">MSTPPMEGVPSPPGDEVDPSCWANLPLRYGMMRKIENVLALEGDYLATQSSPALRPAWLERPILQFTEEEEAARGDGESERSVDLRLDAYRRNGDRFVELIRNGADLGIVSDVHLISVFMNPGGQMPPPPVMVDQIVHIPPPPRTPQPLGSPPPPNWRDGKDITQMMLFSLEHPNAQPRKNVTFYIGPDQVPISAHKDVLAFVSVVFDWALNESAVICRTGSEDERHIHIAIRDADVDGFKTMLKYIYVRRIPWTPGKDRVAEAKTLLSLGYMFELKDLIRGCTDIIRKTMNFSNAAEILEFATTKKDLLLKTVALNYITANAKKIIPTGDFVENLGLQAISAVLESDELDISEEIIFNATMRHVLKINIFNFFLKNRKCRKTSHFQRRISYSWASVQFIRKFGADVKPDPTMLRAELGDALYLIRFPLFDIDQFVRVVPDLLRTIFTAEEEVALFRWFTTPASLTGGITKVGRFSTQNRTYRKPSTSSSDRREETPPRPGSHAGPGRSCQEPPIKRVKTESQETVLDPPDSDMSYESDVPAPPFSPLHDVTPDPPPIPPIPESTPVSAPTGRPVRGIRPPKRLSPSLLSGKRHSSSSAEVDTTPKNRGKKSATTQPLESSPRDDKDSESNHDSESEDDSNDSSLFTPVIRTTPPSVRAISPPKFTPPLATTRPPSTPGPSSQLITPRATPSSISSSSSTPTRRGRSSREPFLTEEQLEYIEANQDNTNGNNLKNYHQTLMVGLEDFLSQQTIDILMPSDLHVVNVTKVMPLFMPSLTAFRINYLHPAKDLGTFKTFLTNVTLHNSLLFVKKSEEEGDNLSELWINNFEVKIDVNGVTVLSIDHVRQELTISRIDKAAESILTGLKYDENVRGVYLDEVRVNLLDYVPTRALEKLVLREVGGPIANQKKLVSSCKLLKELSIDNMRHSNQETYDISKDFGLFAEDYGHRCLRTIAMSNTKLHSSERLTARIRHSPVEELYMDGCSWTVEFVTAVPFIFHNLKMCKLHKTSNLRLVLQLLEITGLKHLWVWELEFKASCPTQKLPVDYLEDKARMKRILTDAGLGTDPVWLNDEKKTFYLEKHEMVQGPDGSASDTGGLRMYWTGKKYDEAEAAAEFSKLSFDQFKWNTFYTDVHLFEKMNA</sequence>
<evidence type="ECO:0000259" key="2">
    <source>
        <dbReference type="PROSITE" id="PS50097"/>
    </source>
</evidence>
<dbReference type="SUPFAM" id="SSF52047">
    <property type="entry name" value="RNI-like"/>
    <property type="match status" value="1"/>
</dbReference>
<comment type="caution">
    <text evidence="3">The sequence shown here is derived from an EMBL/GenBank/DDBJ whole genome shotgun (WGS) entry which is preliminary data.</text>
</comment>
<dbReference type="Proteomes" id="UP000198287">
    <property type="component" value="Unassembled WGS sequence"/>
</dbReference>
<feature type="compositionally biased region" description="Basic and acidic residues" evidence="1">
    <location>
        <begin position="621"/>
        <end position="634"/>
    </location>
</feature>
<protein>
    <submittedName>
        <fullName evidence="3">BTB/POZ domain-containing protein 6-B</fullName>
    </submittedName>
</protein>
<dbReference type="PROSITE" id="PS50097">
    <property type="entry name" value="BTB"/>
    <property type="match status" value="1"/>
</dbReference>
<dbReference type="AlphaFoldDB" id="A0A226DED9"/>
<feature type="domain" description="BTB" evidence="2">
    <location>
        <begin position="180"/>
        <end position="256"/>
    </location>
</feature>
<dbReference type="InterPro" id="IPR000210">
    <property type="entry name" value="BTB/POZ_dom"/>
</dbReference>
<dbReference type="Gene3D" id="3.30.710.10">
    <property type="entry name" value="Potassium Channel Kv1.1, Chain A"/>
    <property type="match status" value="1"/>
</dbReference>
<dbReference type="InterPro" id="IPR011705">
    <property type="entry name" value="BACK"/>
</dbReference>
<dbReference type="EMBL" id="LNIX01000022">
    <property type="protein sequence ID" value="OXA43529.1"/>
    <property type="molecule type" value="Genomic_DNA"/>
</dbReference>
<evidence type="ECO:0000313" key="4">
    <source>
        <dbReference type="Proteomes" id="UP000198287"/>
    </source>
</evidence>
<dbReference type="SUPFAM" id="SSF54695">
    <property type="entry name" value="POZ domain"/>
    <property type="match status" value="1"/>
</dbReference>
<accession>A0A226DED9</accession>
<name>A0A226DED9_FOLCA</name>
<dbReference type="PANTHER" id="PTHR45774:SF3">
    <property type="entry name" value="BTB (POZ) DOMAIN-CONTAINING 2B-RELATED"/>
    <property type="match status" value="1"/>
</dbReference>
<dbReference type="Pfam" id="PF07707">
    <property type="entry name" value="BACK"/>
    <property type="match status" value="1"/>
</dbReference>
<feature type="compositionally biased region" description="Polar residues" evidence="1">
    <location>
        <begin position="475"/>
        <end position="489"/>
    </location>
</feature>
<dbReference type="Gene3D" id="1.25.40.420">
    <property type="match status" value="1"/>
</dbReference>
<feature type="compositionally biased region" description="Low complexity" evidence="1">
    <location>
        <begin position="671"/>
        <end position="702"/>
    </location>
</feature>
<dbReference type="OrthoDB" id="9979965at2759"/>
<reference evidence="3 4" key="1">
    <citation type="submission" date="2015-12" db="EMBL/GenBank/DDBJ databases">
        <title>The genome of Folsomia candida.</title>
        <authorList>
            <person name="Faddeeva A."/>
            <person name="Derks M.F."/>
            <person name="Anvar Y."/>
            <person name="Smit S."/>
            <person name="Van Straalen N."/>
            <person name="Roelofs D."/>
        </authorList>
    </citation>
    <scope>NUCLEOTIDE SEQUENCE [LARGE SCALE GENOMIC DNA]</scope>
    <source>
        <strain evidence="3 4">VU population</strain>
        <tissue evidence="3">Whole body</tissue>
    </source>
</reference>
<organism evidence="3 4">
    <name type="scientific">Folsomia candida</name>
    <name type="common">Springtail</name>
    <dbReference type="NCBI Taxonomy" id="158441"/>
    <lineage>
        <taxon>Eukaryota</taxon>
        <taxon>Metazoa</taxon>
        <taxon>Ecdysozoa</taxon>
        <taxon>Arthropoda</taxon>
        <taxon>Hexapoda</taxon>
        <taxon>Collembola</taxon>
        <taxon>Entomobryomorpha</taxon>
        <taxon>Isotomoidea</taxon>
        <taxon>Isotomidae</taxon>
        <taxon>Proisotominae</taxon>
        <taxon>Folsomia</taxon>
    </lineage>
</organism>
<proteinExistence type="predicted"/>
<dbReference type="InterPro" id="IPR011333">
    <property type="entry name" value="SKP1/BTB/POZ_sf"/>
</dbReference>
<feature type="region of interest" description="Disordered" evidence="1">
    <location>
        <begin position="469"/>
        <end position="713"/>
    </location>
</feature>